<dbReference type="AlphaFoldDB" id="A0A1G2MS48"/>
<evidence type="ECO:0000313" key="2">
    <source>
        <dbReference type="Proteomes" id="UP000177565"/>
    </source>
</evidence>
<organism evidence="1 2">
    <name type="scientific">Candidatus Taylorbacteria bacterium RIFCSPHIGHO2_02_FULL_46_13</name>
    <dbReference type="NCBI Taxonomy" id="1802312"/>
    <lineage>
        <taxon>Bacteria</taxon>
        <taxon>Candidatus Tayloriibacteriota</taxon>
    </lineage>
</organism>
<accession>A0A1G2MS48</accession>
<dbReference type="EMBL" id="MHRQ01000017">
    <property type="protein sequence ID" value="OHA26695.1"/>
    <property type="molecule type" value="Genomic_DNA"/>
</dbReference>
<evidence type="ECO:0000313" key="1">
    <source>
        <dbReference type="EMBL" id="OHA26695.1"/>
    </source>
</evidence>
<name>A0A1G2MS48_9BACT</name>
<reference evidence="1 2" key="1">
    <citation type="journal article" date="2016" name="Nat. Commun.">
        <title>Thousands of microbial genomes shed light on interconnected biogeochemical processes in an aquifer system.</title>
        <authorList>
            <person name="Anantharaman K."/>
            <person name="Brown C.T."/>
            <person name="Hug L.A."/>
            <person name="Sharon I."/>
            <person name="Castelle C.J."/>
            <person name="Probst A.J."/>
            <person name="Thomas B.C."/>
            <person name="Singh A."/>
            <person name="Wilkins M.J."/>
            <person name="Karaoz U."/>
            <person name="Brodie E.L."/>
            <person name="Williams K.H."/>
            <person name="Hubbard S.S."/>
            <person name="Banfield J.F."/>
        </authorList>
    </citation>
    <scope>NUCLEOTIDE SEQUENCE [LARGE SCALE GENOMIC DNA]</scope>
</reference>
<protein>
    <submittedName>
        <fullName evidence="1">Uncharacterized protein</fullName>
    </submittedName>
</protein>
<dbReference type="Proteomes" id="UP000177565">
    <property type="component" value="Unassembled WGS sequence"/>
</dbReference>
<proteinExistence type="predicted"/>
<dbReference type="Gene3D" id="3.90.79.10">
    <property type="entry name" value="Nucleoside Triphosphate Pyrophosphohydrolase"/>
    <property type="match status" value="1"/>
</dbReference>
<comment type="caution">
    <text evidence="1">The sequence shown here is derived from an EMBL/GenBank/DDBJ whole genome shotgun (WGS) entry which is preliminary data.</text>
</comment>
<sequence>MNIPNTEVLVFLVRIRKTLHEVALVQKRFKESRDLDPRWSGYNFYNDNEYATLPEEKTLRILAVRWFPANAGIVNHEQDLLKVAQARLISAHGTLFRHLHIYLCRRYEGHPKQTITVSKPVWFLVNEIPYHKMRPEMVYLFPTILWGGKRRFIFKFNENQTELTNISIEAVQEL</sequence>
<gene>
    <name evidence="1" type="ORF">A3C06_00055</name>
</gene>